<evidence type="ECO:0000313" key="2">
    <source>
        <dbReference type="EMBL" id="GAA3643077.1"/>
    </source>
</evidence>
<dbReference type="EMBL" id="BAAAZP010000003">
    <property type="protein sequence ID" value="GAA3643077.1"/>
    <property type="molecule type" value="Genomic_DNA"/>
</dbReference>
<organism evidence="2 3">
    <name type="scientific">Nonomuraea antimicrobica</name>
    <dbReference type="NCBI Taxonomy" id="561173"/>
    <lineage>
        <taxon>Bacteria</taxon>
        <taxon>Bacillati</taxon>
        <taxon>Actinomycetota</taxon>
        <taxon>Actinomycetes</taxon>
        <taxon>Streptosporangiales</taxon>
        <taxon>Streptosporangiaceae</taxon>
        <taxon>Nonomuraea</taxon>
    </lineage>
</organism>
<dbReference type="Proteomes" id="UP001500902">
    <property type="component" value="Unassembled WGS sequence"/>
</dbReference>
<comment type="caution">
    <text evidence="2">The sequence shown here is derived from an EMBL/GenBank/DDBJ whole genome shotgun (WGS) entry which is preliminary data.</text>
</comment>
<feature type="transmembrane region" description="Helical" evidence="1">
    <location>
        <begin position="16"/>
        <end position="44"/>
    </location>
</feature>
<reference evidence="3" key="1">
    <citation type="journal article" date="2019" name="Int. J. Syst. Evol. Microbiol.">
        <title>The Global Catalogue of Microorganisms (GCM) 10K type strain sequencing project: providing services to taxonomists for standard genome sequencing and annotation.</title>
        <authorList>
            <consortium name="The Broad Institute Genomics Platform"/>
            <consortium name="The Broad Institute Genome Sequencing Center for Infectious Disease"/>
            <person name="Wu L."/>
            <person name="Ma J."/>
        </authorList>
    </citation>
    <scope>NUCLEOTIDE SEQUENCE [LARGE SCALE GENOMIC DNA]</scope>
    <source>
        <strain evidence="3">JCM 16904</strain>
    </source>
</reference>
<evidence type="ECO:0000313" key="3">
    <source>
        <dbReference type="Proteomes" id="UP001500902"/>
    </source>
</evidence>
<keyword evidence="3" id="KW-1185">Reference proteome</keyword>
<keyword evidence="1" id="KW-0812">Transmembrane</keyword>
<protein>
    <submittedName>
        <fullName evidence="2">Uncharacterized protein</fullName>
    </submittedName>
</protein>
<gene>
    <name evidence="2" type="ORF">GCM10022224_001810</name>
</gene>
<keyword evidence="1" id="KW-0472">Membrane</keyword>
<accession>A0ABP7AXJ7</accession>
<keyword evidence="1" id="KW-1133">Transmembrane helix</keyword>
<proteinExistence type="predicted"/>
<sequence>MGSGVSKVGIPGPLSWVGIVMGTVVGTVVGAVVGTVVGAVFRVFTGAGVSEPSR</sequence>
<name>A0ABP7AXJ7_9ACTN</name>
<evidence type="ECO:0000256" key="1">
    <source>
        <dbReference type="SAM" id="Phobius"/>
    </source>
</evidence>